<dbReference type="GO" id="GO:0006508">
    <property type="term" value="P:proteolysis"/>
    <property type="evidence" value="ECO:0007669"/>
    <property type="project" value="UniProtKB-KW"/>
</dbReference>
<keyword evidence="2" id="KW-0732">Signal</keyword>
<protein>
    <recommendedName>
        <fullName evidence="2">Carboxypeptidase</fullName>
        <ecNumber evidence="2">3.4.16.-</ecNumber>
    </recommendedName>
</protein>
<evidence type="ECO:0000256" key="1">
    <source>
        <dbReference type="ARBA" id="ARBA00009431"/>
    </source>
</evidence>
<keyword evidence="2 3" id="KW-0121">Carboxypeptidase</keyword>
<sequence length="572" mass="63340">MKALTSAIALSWGLLATSVLSAPLEDLVETLPLFGRPPTTMFSGYLDASEGCDLEANGPVCKIHYWLAMAETEDPTNAPVVLWLNGGPGSTSIIGFLQENGPLLMNATGGLMENPWSWTKLANFLVIEAPIGVGYSYCSRQMEGQPCQNTDKFTASASRAALVDFFTHKFPELADNDFFITGESYAGVYIPTLTKEILDHAPEINMVGIAVGDPCTDNTAQADSMDSLWYGHKYGLVDDATFDKLWNQCDLRFPTVMAQGGAHAAAAFWNQHLLKLPLDRRHKAIQERFLKTGHENPECLMAYRKYMISSSHGLSQGWRNLYIDDYSLFAPVTNQEDEDMQAYMRRRDVRKALHVEEAPTTEWPESGVGFDYTKEYDACNWDGDAIVGPSMIEFYRNIAPRLQTTLVYNGDTDPCVSYEGTRTAILRVGFAELDGGSYRPWFYNQSATTLQVLAEKAPLFGPDLMAQSVGAQFGGEVVNYEHGLSFLTVHGSGHMVPQFRPQAALHMLQKLLTGDDLAPLMPTNATLQQMSAAEFSESMNAWTELAMSAPYIYDSSALYRPVRSQEAMVQVQ</sequence>
<dbReference type="PROSITE" id="PS00131">
    <property type="entry name" value="CARBOXYPEPT_SER_SER"/>
    <property type="match status" value="1"/>
</dbReference>
<dbReference type="InterPro" id="IPR001563">
    <property type="entry name" value="Peptidase_S10"/>
</dbReference>
<feature type="chain" id="PRO_5011827095" description="Carboxypeptidase" evidence="2">
    <location>
        <begin position="22"/>
        <end position="572"/>
    </location>
</feature>
<dbReference type="InParanoid" id="A0A1Z5KK37"/>
<keyword evidence="4" id="KW-1185">Reference proteome</keyword>
<reference evidence="3 4" key="1">
    <citation type="journal article" date="2015" name="Plant Cell">
        <title>Oil accumulation by the oleaginous diatom Fistulifera solaris as revealed by the genome and transcriptome.</title>
        <authorList>
            <person name="Tanaka T."/>
            <person name="Maeda Y."/>
            <person name="Veluchamy A."/>
            <person name="Tanaka M."/>
            <person name="Abida H."/>
            <person name="Marechal E."/>
            <person name="Bowler C."/>
            <person name="Muto M."/>
            <person name="Sunaga Y."/>
            <person name="Tanaka M."/>
            <person name="Yoshino T."/>
            <person name="Taniguchi T."/>
            <person name="Fukuda Y."/>
            <person name="Nemoto M."/>
            <person name="Matsumoto M."/>
            <person name="Wong P.S."/>
            <person name="Aburatani S."/>
            <person name="Fujibuchi W."/>
        </authorList>
    </citation>
    <scope>NUCLEOTIDE SEQUENCE [LARGE SCALE GENOMIC DNA]</scope>
    <source>
        <strain evidence="3 4">JPCC DA0580</strain>
    </source>
</reference>
<dbReference type="Pfam" id="PF00450">
    <property type="entry name" value="Peptidase_S10"/>
    <property type="match status" value="1"/>
</dbReference>
<evidence type="ECO:0000313" key="4">
    <source>
        <dbReference type="Proteomes" id="UP000198406"/>
    </source>
</evidence>
<dbReference type="Proteomes" id="UP000198406">
    <property type="component" value="Unassembled WGS sequence"/>
</dbReference>
<dbReference type="EMBL" id="BDSP01000251">
    <property type="protein sequence ID" value="GAX26684.1"/>
    <property type="molecule type" value="Genomic_DNA"/>
</dbReference>
<evidence type="ECO:0000313" key="3">
    <source>
        <dbReference type="EMBL" id="GAX26684.1"/>
    </source>
</evidence>
<keyword evidence="2 3" id="KW-0378">Hydrolase</keyword>
<dbReference type="EC" id="3.4.16.-" evidence="2"/>
<evidence type="ECO:0000256" key="2">
    <source>
        <dbReference type="RuleBase" id="RU361156"/>
    </source>
</evidence>
<dbReference type="PANTHER" id="PTHR11802:SF201">
    <property type="entry name" value="CARBOXYPEPTIDASE"/>
    <property type="match status" value="1"/>
</dbReference>
<keyword evidence="2" id="KW-0645">Protease</keyword>
<dbReference type="PROSITE" id="PS00560">
    <property type="entry name" value="CARBOXYPEPT_SER_HIS"/>
    <property type="match status" value="1"/>
</dbReference>
<name>A0A1Z5KK37_FISSO</name>
<dbReference type="PRINTS" id="PR00724">
    <property type="entry name" value="CRBOXYPTASEC"/>
</dbReference>
<comment type="caution">
    <text evidence="3">The sequence shown here is derived from an EMBL/GenBank/DDBJ whole genome shotgun (WGS) entry which is preliminary data.</text>
</comment>
<dbReference type="InterPro" id="IPR029058">
    <property type="entry name" value="AB_hydrolase_fold"/>
</dbReference>
<gene>
    <name evidence="3" type="ORF">FisN_2Hh373</name>
</gene>
<dbReference type="GO" id="GO:0004185">
    <property type="term" value="F:serine-type carboxypeptidase activity"/>
    <property type="evidence" value="ECO:0007669"/>
    <property type="project" value="UniProtKB-UniRule"/>
</dbReference>
<comment type="similarity">
    <text evidence="1 2">Belongs to the peptidase S10 family.</text>
</comment>
<proteinExistence type="inferred from homology"/>
<dbReference type="InterPro" id="IPR033124">
    <property type="entry name" value="Ser_caboxypep_his_AS"/>
</dbReference>
<accession>A0A1Z5KK37</accession>
<dbReference type="SUPFAM" id="SSF53474">
    <property type="entry name" value="alpha/beta-Hydrolases"/>
    <property type="match status" value="1"/>
</dbReference>
<dbReference type="PANTHER" id="PTHR11802">
    <property type="entry name" value="SERINE PROTEASE FAMILY S10 SERINE CARBOXYPEPTIDASE"/>
    <property type="match status" value="1"/>
</dbReference>
<dbReference type="Gene3D" id="3.40.50.1820">
    <property type="entry name" value="alpha/beta hydrolase"/>
    <property type="match status" value="1"/>
</dbReference>
<dbReference type="InterPro" id="IPR018202">
    <property type="entry name" value="Ser_caboxypep_ser_AS"/>
</dbReference>
<dbReference type="OrthoDB" id="443318at2759"/>
<dbReference type="AlphaFoldDB" id="A0A1Z5KK37"/>
<organism evidence="3 4">
    <name type="scientific">Fistulifera solaris</name>
    <name type="common">Oleaginous diatom</name>
    <dbReference type="NCBI Taxonomy" id="1519565"/>
    <lineage>
        <taxon>Eukaryota</taxon>
        <taxon>Sar</taxon>
        <taxon>Stramenopiles</taxon>
        <taxon>Ochrophyta</taxon>
        <taxon>Bacillariophyta</taxon>
        <taxon>Bacillariophyceae</taxon>
        <taxon>Bacillariophycidae</taxon>
        <taxon>Naviculales</taxon>
        <taxon>Naviculaceae</taxon>
        <taxon>Fistulifera</taxon>
    </lineage>
</organism>
<feature type="signal peptide" evidence="2">
    <location>
        <begin position="1"/>
        <end position="21"/>
    </location>
</feature>